<protein>
    <submittedName>
        <fullName evidence="6">Binding to curved DNA</fullName>
    </submittedName>
</protein>
<comment type="similarity">
    <text evidence="1">Belongs to the KIN17 family.</text>
</comment>
<dbReference type="Pfam" id="PF25092">
    <property type="entry name" value="SH3_KIN17_C"/>
    <property type="match status" value="1"/>
</dbReference>
<dbReference type="GO" id="GO:0008270">
    <property type="term" value="F:zinc ion binding"/>
    <property type="evidence" value="ECO:0007669"/>
    <property type="project" value="UniProtKB-KW"/>
</dbReference>
<dbReference type="GO" id="GO:0006974">
    <property type="term" value="P:DNA damage response"/>
    <property type="evidence" value="ECO:0007669"/>
    <property type="project" value="TreeGrafter"/>
</dbReference>
<dbReference type="PROSITE" id="PS00028">
    <property type="entry name" value="ZINC_FINGER_C2H2_1"/>
    <property type="match status" value="1"/>
</dbReference>
<accession>A0A177BA29</accession>
<dbReference type="GO" id="GO:0005634">
    <property type="term" value="C:nucleus"/>
    <property type="evidence" value="ECO:0007669"/>
    <property type="project" value="TreeGrafter"/>
</dbReference>
<dbReference type="PANTHER" id="PTHR12805:SF0">
    <property type="entry name" value="DNA_RNA-BINDING PROTEIN KIN17"/>
    <property type="match status" value="1"/>
</dbReference>
<dbReference type="Pfam" id="PF10357">
    <property type="entry name" value="WH_KIN17"/>
    <property type="match status" value="1"/>
</dbReference>
<dbReference type="InterPro" id="IPR013087">
    <property type="entry name" value="Znf_C2H2_type"/>
</dbReference>
<organism evidence="6 7">
    <name type="scientific">Intoshia linei</name>
    <dbReference type="NCBI Taxonomy" id="1819745"/>
    <lineage>
        <taxon>Eukaryota</taxon>
        <taxon>Metazoa</taxon>
        <taxon>Spiralia</taxon>
        <taxon>Lophotrochozoa</taxon>
        <taxon>Mesozoa</taxon>
        <taxon>Orthonectida</taxon>
        <taxon>Rhopaluridae</taxon>
        <taxon>Intoshia</taxon>
    </lineage>
</organism>
<dbReference type="PANTHER" id="PTHR12805">
    <property type="entry name" value="KIN17 KIN, ANTIGENIC DETERMINANT OF RECA PROTEIN HOMOLOG"/>
    <property type="match status" value="1"/>
</dbReference>
<dbReference type="InterPro" id="IPR041995">
    <property type="entry name" value="KOW_KIN17"/>
</dbReference>
<keyword evidence="3" id="KW-0863">Zinc-finger</keyword>
<dbReference type="Gene3D" id="3.30.160.60">
    <property type="entry name" value="Classic Zinc Finger"/>
    <property type="match status" value="1"/>
</dbReference>
<dbReference type="FunFam" id="1.10.10.2030:FF:000001">
    <property type="entry name" value="DNA/RNA-binding protein KIN17, putative"/>
    <property type="match status" value="1"/>
</dbReference>
<dbReference type="Pfam" id="PF25095">
    <property type="entry name" value="C2H2-zf_KIN17"/>
    <property type="match status" value="1"/>
</dbReference>
<dbReference type="InterPro" id="IPR036236">
    <property type="entry name" value="Znf_C2H2_sf"/>
</dbReference>
<keyword evidence="7" id="KW-1185">Reference proteome</keyword>
<evidence type="ECO:0000256" key="1">
    <source>
        <dbReference type="ARBA" id="ARBA00008517"/>
    </source>
</evidence>
<evidence type="ECO:0000313" key="6">
    <source>
        <dbReference type="EMBL" id="OAF70401.1"/>
    </source>
</evidence>
<dbReference type="InterPro" id="IPR056767">
    <property type="entry name" value="C2H2-Znf_KIN17"/>
</dbReference>
<evidence type="ECO:0000259" key="5">
    <source>
        <dbReference type="PROSITE" id="PS00028"/>
    </source>
</evidence>
<evidence type="ECO:0000256" key="3">
    <source>
        <dbReference type="ARBA" id="ARBA00022771"/>
    </source>
</evidence>
<dbReference type="InterPro" id="IPR019447">
    <property type="entry name" value="DNA/RNA-bd_Kin17_WH-like_dom"/>
</dbReference>
<dbReference type="GO" id="GO:0003690">
    <property type="term" value="F:double-stranded DNA binding"/>
    <property type="evidence" value="ECO:0007669"/>
    <property type="project" value="TreeGrafter"/>
</dbReference>
<name>A0A177BA29_9BILA</name>
<gene>
    <name evidence="6" type="ORF">A3Q56_01833</name>
</gene>
<dbReference type="AlphaFoldDB" id="A0A177BA29"/>
<reference evidence="6 7" key="1">
    <citation type="submission" date="2016-04" db="EMBL/GenBank/DDBJ databases">
        <title>The genome of Intoshia linei affirms orthonectids as highly simplified spiralians.</title>
        <authorList>
            <person name="Mikhailov K.V."/>
            <person name="Slusarev G.S."/>
            <person name="Nikitin M.A."/>
            <person name="Logacheva M.D."/>
            <person name="Penin A."/>
            <person name="Aleoshin V."/>
            <person name="Panchin Y.V."/>
        </authorList>
    </citation>
    <scope>NUCLEOTIDE SEQUENCE [LARGE SCALE GENOMIC DNA]</scope>
    <source>
        <strain evidence="6">Intl2013</strain>
        <tissue evidence="6">Whole animal</tissue>
    </source>
</reference>
<sequence>MGKEKPGALTPKAIANRIKSKGLLKLKFYCQACQKQCRDANGFKCHIQSESHQRQLLVVSENTNLYVGEYSRQFLNDFIQILRCRFGTKRVKANRVYQEFIGDRNHIHMNSTQWTSLTGFILWMSKKGYCKIDQTEQGWFIAYIDQSAEAIAKRKMMESKTKVDRTDEELVEIEINRQVERGLLYENTKKDDIDEKNDTKETNDISKIDAIKPISFKFAKSTVKTPVSDIVDRKKNTNTINKVQKINVLQSNDVFKAFTPSIKSSKKSKSSAISAISQIIQSEKYHKDKFSRRSIWIIKKIYVQLKDKPTTSSKLFINRVDGDTAVCIQNGHEMRIHQSDLKTYIPESGKLLLVVNGAHREQLAELISRDGGDYCTIKLKTGEYHGLKFNKISIQDISETVNE</sequence>
<dbReference type="OrthoDB" id="10266249at2759"/>
<dbReference type="InterPro" id="IPR014722">
    <property type="entry name" value="Rib_uL2_dom2"/>
</dbReference>
<evidence type="ECO:0000256" key="4">
    <source>
        <dbReference type="ARBA" id="ARBA00022833"/>
    </source>
</evidence>
<dbReference type="InterPro" id="IPR038254">
    <property type="entry name" value="KIN17_WH-like_sf"/>
</dbReference>
<proteinExistence type="inferred from homology"/>
<dbReference type="SUPFAM" id="SSF57667">
    <property type="entry name" value="beta-beta-alpha zinc fingers"/>
    <property type="match status" value="1"/>
</dbReference>
<keyword evidence="4" id="KW-0862">Zinc</keyword>
<dbReference type="InterPro" id="IPR037321">
    <property type="entry name" value="KIN17-like"/>
</dbReference>
<keyword evidence="2" id="KW-0479">Metal-binding</keyword>
<dbReference type="Proteomes" id="UP000078046">
    <property type="component" value="Unassembled WGS sequence"/>
</dbReference>
<comment type="caution">
    <text evidence="6">The sequence shown here is derived from an EMBL/GenBank/DDBJ whole genome shotgun (WGS) entry which is preliminary data.</text>
</comment>
<evidence type="ECO:0000313" key="7">
    <source>
        <dbReference type="Proteomes" id="UP000078046"/>
    </source>
</evidence>
<dbReference type="GO" id="GO:0006260">
    <property type="term" value="P:DNA replication"/>
    <property type="evidence" value="ECO:0007669"/>
    <property type="project" value="TreeGrafter"/>
</dbReference>
<dbReference type="EMBL" id="LWCA01000153">
    <property type="protein sequence ID" value="OAF70401.1"/>
    <property type="molecule type" value="Genomic_DNA"/>
</dbReference>
<dbReference type="Gene3D" id="1.10.10.2030">
    <property type="entry name" value="DNA/RNA-binding protein Kin17, conserved domain"/>
    <property type="match status" value="1"/>
</dbReference>
<feature type="domain" description="C2H2-type" evidence="5">
    <location>
        <begin position="30"/>
        <end position="52"/>
    </location>
</feature>
<evidence type="ECO:0000256" key="2">
    <source>
        <dbReference type="ARBA" id="ARBA00022723"/>
    </source>
</evidence>
<dbReference type="Gene3D" id="2.30.30.30">
    <property type="match status" value="1"/>
</dbReference>
<dbReference type="SMART" id="SM01253">
    <property type="entry name" value="Kin17_mid"/>
    <property type="match status" value="1"/>
</dbReference>